<evidence type="ECO:0000256" key="2">
    <source>
        <dbReference type="ARBA" id="ARBA00012483"/>
    </source>
</evidence>
<proteinExistence type="predicted"/>
<sequence length="206" mass="23037">MEGDELPEPVCETFQIQDFYQPRMVSEGFRFYHLEVEVEFVYLLPDLASRFAAQGIIHTSKREKRAFLINAGALLHDPRAKHVVRDVLGEMGVSSDGDHEFMVEKILSHAIAMASDERNRDLKVLPMGVSISCVDPHNDEEWWLMVEGLEKVVISGKPTDCAICTGEIGVGSKGARMPCSHVYHGDCIVDWLEDSTECPSCMAKLP</sequence>
<dbReference type="Gene3D" id="3.30.40.10">
    <property type="entry name" value="Zinc/RING finger domain, C3HC4 (zinc finger)"/>
    <property type="match status" value="1"/>
</dbReference>
<organism evidence="8 9">
    <name type="scientific">Eucalyptus globulus</name>
    <name type="common">Tasmanian blue gum</name>
    <dbReference type="NCBI Taxonomy" id="34317"/>
    <lineage>
        <taxon>Eukaryota</taxon>
        <taxon>Viridiplantae</taxon>
        <taxon>Streptophyta</taxon>
        <taxon>Embryophyta</taxon>
        <taxon>Tracheophyta</taxon>
        <taxon>Spermatophyta</taxon>
        <taxon>Magnoliopsida</taxon>
        <taxon>eudicotyledons</taxon>
        <taxon>Gunneridae</taxon>
        <taxon>Pentapetalae</taxon>
        <taxon>rosids</taxon>
        <taxon>malvids</taxon>
        <taxon>Myrtales</taxon>
        <taxon>Myrtaceae</taxon>
        <taxon>Myrtoideae</taxon>
        <taxon>Eucalypteae</taxon>
        <taxon>Eucalyptus</taxon>
    </lineage>
</organism>
<evidence type="ECO:0000313" key="9">
    <source>
        <dbReference type="Proteomes" id="UP001634007"/>
    </source>
</evidence>
<protein>
    <recommendedName>
        <fullName evidence="2">RING-type E3 ubiquitin transferase</fullName>
        <ecNumber evidence="2">2.3.2.27</ecNumber>
    </recommendedName>
</protein>
<dbReference type="AlphaFoldDB" id="A0ABD3KE46"/>
<evidence type="ECO:0000259" key="7">
    <source>
        <dbReference type="PROSITE" id="PS50089"/>
    </source>
</evidence>
<keyword evidence="5" id="KW-0862">Zinc</keyword>
<evidence type="ECO:0000256" key="4">
    <source>
        <dbReference type="ARBA" id="ARBA00022771"/>
    </source>
</evidence>
<dbReference type="GO" id="GO:0008270">
    <property type="term" value="F:zinc ion binding"/>
    <property type="evidence" value="ECO:0007669"/>
    <property type="project" value="UniProtKB-KW"/>
</dbReference>
<dbReference type="Pfam" id="PF13639">
    <property type="entry name" value="zf-RING_2"/>
    <property type="match status" value="1"/>
</dbReference>
<feature type="domain" description="RING-type" evidence="7">
    <location>
        <begin position="161"/>
        <end position="201"/>
    </location>
</feature>
<dbReference type="EC" id="2.3.2.27" evidence="2"/>
<gene>
    <name evidence="8" type="ORF">ACJRO7_019200</name>
</gene>
<name>A0ABD3KE46_EUCGL</name>
<dbReference type="SMART" id="SM00184">
    <property type="entry name" value="RING"/>
    <property type="match status" value="1"/>
</dbReference>
<dbReference type="PANTHER" id="PTHR15710">
    <property type="entry name" value="E3 UBIQUITIN-PROTEIN LIGASE PRAJA"/>
    <property type="match status" value="1"/>
</dbReference>
<dbReference type="PANTHER" id="PTHR15710:SF196">
    <property type="entry name" value="F6A14.12 PROTEIN-RELATED"/>
    <property type="match status" value="1"/>
</dbReference>
<dbReference type="SUPFAM" id="SSF57850">
    <property type="entry name" value="RING/U-box"/>
    <property type="match status" value="1"/>
</dbReference>
<dbReference type="EMBL" id="JBJKBG010000005">
    <property type="protein sequence ID" value="KAL3737627.1"/>
    <property type="molecule type" value="Genomic_DNA"/>
</dbReference>
<evidence type="ECO:0000256" key="6">
    <source>
        <dbReference type="PROSITE-ProRule" id="PRU00175"/>
    </source>
</evidence>
<keyword evidence="3" id="KW-0479">Metal-binding</keyword>
<keyword evidence="9" id="KW-1185">Reference proteome</keyword>
<evidence type="ECO:0000313" key="8">
    <source>
        <dbReference type="EMBL" id="KAL3737627.1"/>
    </source>
</evidence>
<keyword evidence="4 6" id="KW-0863">Zinc-finger</keyword>
<evidence type="ECO:0000256" key="1">
    <source>
        <dbReference type="ARBA" id="ARBA00000900"/>
    </source>
</evidence>
<evidence type="ECO:0000256" key="3">
    <source>
        <dbReference type="ARBA" id="ARBA00022723"/>
    </source>
</evidence>
<dbReference type="InterPro" id="IPR013083">
    <property type="entry name" value="Znf_RING/FYVE/PHD"/>
</dbReference>
<comment type="caution">
    <text evidence="8">The sequence shown here is derived from an EMBL/GenBank/DDBJ whole genome shotgun (WGS) entry which is preliminary data.</text>
</comment>
<dbReference type="Proteomes" id="UP001634007">
    <property type="component" value="Unassembled WGS sequence"/>
</dbReference>
<accession>A0ABD3KE46</accession>
<dbReference type="InterPro" id="IPR001841">
    <property type="entry name" value="Znf_RING"/>
</dbReference>
<evidence type="ECO:0000256" key="5">
    <source>
        <dbReference type="ARBA" id="ARBA00022833"/>
    </source>
</evidence>
<dbReference type="GO" id="GO:0061630">
    <property type="term" value="F:ubiquitin protein ligase activity"/>
    <property type="evidence" value="ECO:0007669"/>
    <property type="project" value="UniProtKB-EC"/>
</dbReference>
<comment type="catalytic activity">
    <reaction evidence="1">
        <text>S-ubiquitinyl-[E2 ubiquitin-conjugating enzyme]-L-cysteine + [acceptor protein]-L-lysine = [E2 ubiquitin-conjugating enzyme]-L-cysteine + N(6)-ubiquitinyl-[acceptor protein]-L-lysine.</text>
        <dbReference type="EC" id="2.3.2.27"/>
    </reaction>
</comment>
<reference evidence="8 9" key="1">
    <citation type="submission" date="2024-11" db="EMBL/GenBank/DDBJ databases">
        <title>Chromosome-level genome assembly of Eucalyptus globulus Labill. provides insights into its genome evolution.</title>
        <authorList>
            <person name="Li X."/>
        </authorList>
    </citation>
    <scope>NUCLEOTIDE SEQUENCE [LARGE SCALE GENOMIC DNA]</scope>
    <source>
        <strain evidence="8">CL2024</strain>
        <tissue evidence="8">Fresh tender leaves</tissue>
    </source>
</reference>
<dbReference type="PROSITE" id="PS50089">
    <property type="entry name" value="ZF_RING_2"/>
    <property type="match status" value="1"/>
</dbReference>